<proteinExistence type="predicted"/>
<dbReference type="Pfam" id="PF12770">
    <property type="entry name" value="CHAT"/>
    <property type="match status" value="1"/>
</dbReference>
<dbReference type="Gene3D" id="1.25.40.10">
    <property type="entry name" value="Tetratricopeptide repeat domain"/>
    <property type="match status" value="1"/>
</dbReference>
<accession>A0AAV3XMS2</accession>
<dbReference type="PANTHER" id="PTHR10098:SF108">
    <property type="entry name" value="TETRATRICOPEPTIDE REPEAT PROTEIN 28"/>
    <property type="match status" value="1"/>
</dbReference>
<evidence type="ECO:0000259" key="1">
    <source>
        <dbReference type="Pfam" id="PF12770"/>
    </source>
</evidence>
<dbReference type="EMBL" id="BLAY01000192">
    <property type="protein sequence ID" value="GET42981.1"/>
    <property type="molecule type" value="Genomic_DNA"/>
</dbReference>
<evidence type="ECO:0000313" key="2">
    <source>
        <dbReference type="EMBL" id="GET42981.1"/>
    </source>
</evidence>
<dbReference type="SUPFAM" id="SSF48452">
    <property type="entry name" value="TPR-like"/>
    <property type="match status" value="1"/>
</dbReference>
<dbReference type="InterPro" id="IPR024983">
    <property type="entry name" value="CHAT_dom"/>
</dbReference>
<dbReference type="InterPro" id="IPR011990">
    <property type="entry name" value="TPR-like_helical_dom_sf"/>
</dbReference>
<organism evidence="2 3">
    <name type="scientific">Microseira wollei NIES-4236</name>
    <dbReference type="NCBI Taxonomy" id="2530354"/>
    <lineage>
        <taxon>Bacteria</taxon>
        <taxon>Bacillati</taxon>
        <taxon>Cyanobacteriota</taxon>
        <taxon>Cyanophyceae</taxon>
        <taxon>Oscillatoriophycideae</taxon>
        <taxon>Aerosakkonematales</taxon>
        <taxon>Aerosakkonemataceae</taxon>
        <taxon>Microseira</taxon>
    </lineage>
</organism>
<evidence type="ECO:0000313" key="3">
    <source>
        <dbReference type="Proteomes" id="UP001050975"/>
    </source>
</evidence>
<dbReference type="PANTHER" id="PTHR10098">
    <property type="entry name" value="RAPSYN-RELATED"/>
    <property type="match status" value="1"/>
</dbReference>
<feature type="domain" description="CHAT" evidence="1">
    <location>
        <begin position="483"/>
        <end position="807"/>
    </location>
</feature>
<reference evidence="2" key="1">
    <citation type="submission" date="2019-10" db="EMBL/GenBank/DDBJ databases">
        <title>Draft genome sequece of Microseira wollei NIES-4236.</title>
        <authorList>
            <person name="Yamaguchi H."/>
            <person name="Suzuki S."/>
            <person name="Kawachi M."/>
        </authorList>
    </citation>
    <scope>NUCLEOTIDE SEQUENCE</scope>
    <source>
        <strain evidence="2">NIES-4236</strain>
    </source>
</reference>
<dbReference type="Proteomes" id="UP001050975">
    <property type="component" value="Unassembled WGS sequence"/>
</dbReference>
<sequence length="808" mass="92294">MKELRQEAYQSLIERLLTCVSSEEPEILRTNRNLVDAGLVQTMLKAAGDLAKGGDPTRANRLMNIAGSLLGVCGNSSTQVTPQEYFDFLMQLLGTIHDSNGNLQKVDSLLRANLNFLDQNLASQLRSFATDSLSEFEPELAQHMALDLFNLSQFLVDFPMGNREHNLEIAITGYEIFASVFNQQNFPEIWAEIQNSLGNIYCYRQSIKAESWPQAIRHYKAALEIRTREDFPTNHIETQFNLGLAYRDAGQLAAAFRAIEIAIDTLESLHAEIASGFETDPHQLYACIVEVCLELGNQEPEYYNRALEFVERSKARHLVELLVRKNLYPKRNFYPNQNEYQKTCYLLDQLRRQIPAKQRQLQACGDWKYQLENRSTKLRIKQELNYLQQQWDNLLQEINKVDPRFKSIQQVEPISFSDIFALTDDKTAIAQWYIAEDKIVTFAISVRSPHPTVWQSSSQDLKALIDLASYKQKDQWQDQLGQILRQLSQILQIDEILAQIPSGCDRLILIPHRWLHLLPLHGLPLKGKPNKCLLDRFTRGVGYAPSCQLLQLSQNQQRYIFSHLFAVQDPTNDLVYTNLEVATICSFFPSAEVLVKQEADEAASKVDGNLLEAHCIHFCCQGEFNSKSPLDSALILAQSERKPDIRLTLAEIFRFNLERCRLVTLSAWETGTIDQSLSDEYIGWPSSFLYAGSPSVVTSLWRVDDLATTFLLGRFYENIRKHHLIEAADIAIALKDAQTWLRDLTSSECEIILGQLKPKIEPMLAKLPKQERKLVAAAMANAIKKIRSRRPYPFANPYYWAGFTATGF</sequence>
<dbReference type="RefSeq" id="WP_226591313.1">
    <property type="nucleotide sequence ID" value="NZ_BLAY01000192.1"/>
</dbReference>
<keyword evidence="3" id="KW-1185">Reference proteome</keyword>
<comment type="caution">
    <text evidence="2">The sequence shown here is derived from an EMBL/GenBank/DDBJ whole genome shotgun (WGS) entry which is preliminary data.</text>
</comment>
<dbReference type="AlphaFoldDB" id="A0AAV3XMS2"/>
<protein>
    <submittedName>
        <fullName evidence="2">TPR repeat-containing protein</fullName>
    </submittedName>
</protein>
<name>A0AAV3XMS2_9CYAN</name>
<gene>
    <name evidence="2" type="ORF">MiSe_78010</name>
</gene>